<keyword evidence="2" id="KW-1185">Reference proteome</keyword>
<proteinExistence type="predicted"/>
<accession>A0AAV4NC84</accession>
<dbReference type="AlphaFoldDB" id="A0AAV4NC84"/>
<organism evidence="1 2">
    <name type="scientific">Caerostris extrusa</name>
    <name type="common">Bark spider</name>
    <name type="synonym">Caerostris bankana</name>
    <dbReference type="NCBI Taxonomy" id="172846"/>
    <lineage>
        <taxon>Eukaryota</taxon>
        <taxon>Metazoa</taxon>
        <taxon>Ecdysozoa</taxon>
        <taxon>Arthropoda</taxon>
        <taxon>Chelicerata</taxon>
        <taxon>Arachnida</taxon>
        <taxon>Araneae</taxon>
        <taxon>Araneomorphae</taxon>
        <taxon>Entelegynae</taxon>
        <taxon>Araneoidea</taxon>
        <taxon>Araneidae</taxon>
        <taxon>Caerostris</taxon>
    </lineage>
</organism>
<comment type="caution">
    <text evidence="1">The sequence shown here is derived from an EMBL/GenBank/DDBJ whole genome shotgun (WGS) entry which is preliminary data.</text>
</comment>
<name>A0AAV4NC84_CAEEX</name>
<dbReference type="EMBL" id="BPLR01020677">
    <property type="protein sequence ID" value="GIX81425.1"/>
    <property type="molecule type" value="Genomic_DNA"/>
</dbReference>
<evidence type="ECO:0000313" key="2">
    <source>
        <dbReference type="Proteomes" id="UP001054945"/>
    </source>
</evidence>
<sequence>MADSNRIIYGLMLVKVTPCVVPHNGARKDSLSMACYLLEAGFAPAIVRAQEVALLNFSTNLSAWQGDYCRATDTRETAFYKGGEMGDRALMKRGKIFFFLPSSVVVYCPSL</sequence>
<gene>
    <name evidence="1" type="ORF">CEXT_814461</name>
</gene>
<dbReference type="Proteomes" id="UP001054945">
    <property type="component" value="Unassembled WGS sequence"/>
</dbReference>
<protein>
    <submittedName>
        <fullName evidence="1">Uncharacterized protein</fullName>
    </submittedName>
</protein>
<evidence type="ECO:0000313" key="1">
    <source>
        <dbReference type="EMBL" id="GIX81425.1"/>
    </source>
</evidence>
<reference evidence="1 2" key="1">
    <citation type="submission" date="2021-06" db="EMBL/GenBank/DDBJ databases">
        <title>Caerostris extrusa draft genome.</title>
        <authorList>
            <person name="Kono N."/>
            <person name="Arakawa K."/>
        </authorList>
    </citation>
    <scope>NUCLEOTIDE SEQUENCE [LARGE SCALE GENOMIC DNA]</scope>
</reference>